<evidence type="ECO:0000313" key="6">
    <source>
        <dbReference type="Proteomes" id="UP000009022"/>
    </source>
</evidence>
<protein>
    <submittedName>
        <fullName evidence="5">Uncharacterized protein</fullName>
    </submittedName>
</protein>
<dbReference type="PROSITE" id="PS50005">
    <property type="entry name" value="TPR"/>
    <property type="match status" value="2"/>
</dbReference>
<keyword evidence="2 3" id="KW-0802">TPR repeat</keyword>
<dbReference type="InterPro" id="IPR011990">
    <property type="entry name" value="TPR-like_helical_dom_sf"/>
</dbReference>
<dbReference type="RefSeq" id="XP_002116691.1">
    <property type="nucleotide sequence ID" value="XM_002116655.1"/>
</dbReference>
<sequence length="261" mass="29571">MSAAANQLQDSTKDCQSVDEEFTSKVESYKEEAEKAKNEGKFNEEIACYEKILTMIDEATVNDPTLPDLKCETYLLMAARYRNRRQFAAALEYCDKTEQIAERTSIKIRISEAYDCRGSILCEEGSLDAAVDAFHKAEKLKKEFMSEDDPRVAQTYDGLGWTYRQQGKLQLAIDTYKKALKIRLEAGSNGMLIAVMYTLLSDIYAKQENYEEAVTAALESLKIKKSLFGDDFPNKQDELRDIAALYFKLGKAKEAMEILSS</sequence>
<evidence type="ECO:0000256" key="4">
    <source>
        <dbReference type="SAM" id="Coils"/>
    </source>
</evidence>
<dbReference type="EMBL" id="DS985257">
    <property type="protein sequence ID" value="EDV20750.1"/>
    <property type="molecule type" value="Genomic_DNA"/>
</dbReference>
<organism evidence="5 6">
    <name type="scientific">Trichoplax adhaerens</name>
    <name type="common">Trichoplax reptans</name>
    <dbReference type="NCBI Taxonomy" id="10228"/>
    <lineage>
        <taxon>Eukaryota</taxon>
        <taxon>Metazoa</taxon>
        <taxon>Placozoa</taxon>
        <taxon>Uniplacotomia</taxon>
        <taxon>Trichoplacea</taxon>
        <taxon>Trichoplacidae</taxon>
        <taxon>Trichoplax</taxon>
    </lineage>
</organism>
<feature type="repeat" description="TPR" evidence="3">
    <location>
        <begin position="111"/>
        <end position="144"/>
    </location>
</feature>
<dbReference type="Pfam" id="PF13374">
    <property type="entry name" value="TPR_10"/>
    <property type="match status" value="1"/>
</dbReference>
<dbReference type="PANTHER" id="PTHR45641">
    <property type="entry name" value="TETRATRICOPEPTIDE REPEAT PROTEIN (AFU_ORTHOLOGUE AFUA_6G03870)"/>
    <property type="match status" value="1"/>
</dbReference>
<proteinExistence type="predicted"/>
<keyword evidence="6" id="KW-1185">Reference proteome</keyword>
<reference evidence="5 6" key="1">
    <citation type="journal article" date="2008" name="Nature">
        <title>The Trichoplax genome and the nature of placozoans.</title>
        <authorList>
            <person name="Srivastava M."/>
            <person name="Begovic E."/>
            <person name="Chapman J."/>
            <person name="Putnam N.H."/>
            <person name="Hellsten U."/>
            <person name="Kawashima T."/>
            <person name="Kuo A."/>
            <person name="Mitros T."/>
            <person name="Salamov A."/>
            <person name="Carpenter M.L."/>
            <person name="Signorovitch A.Y."/>
            <person name="Moreno M.A."/>
            <person name="Kamm K."/>
            <person name="Grimwood J."/>
            <person name="Schmutz J."/>
            <person name="Shapiro H."/>
            <person name="Grigoriev I.V."/>
            <person name="Buss L.W."/>
            <person name="Schierwater B."/>
            <person name="Dellaporta S.L."/>
            <person name="Rokhsar D.S."/>
        </authorList>
    </citation>
    <scope>NUCLEOTIDE SEQUENCE [LARGE SCALE GENOMIC DNA]</scope>
    <source>
        <strain evidence="5 6">Grell-BS-1999</strain>
    </source>
</reference>
<name>B3S966_TRIAD</name>
<keyword evidence="1" id="KW-0677">Repeat</keyword>
<keyword evidence="4" id="KW-0175">Coiled coil</keyword>
<accession>B3S966</accession>
<dbReference type="AlphaFoldDB" id="B3S966"/>
<evidence type="ECO:0000313" key="5">
    <source>
        <dbReference type="EMBL" id="EDV20750.1"/>
    </source>
</evidence>
<dbReference type="SUPFAM" id="SSF48452">
    <property type="entry name" value="TPR-like"/>
    <property type="match status" value="1"/>
</dbReference>
<dbReference type="Gene3D" id="1.25.40.10">
    <property type="entry name" value="Tetratricopeptide repeat domain"/>
    <property type="match status" value="2"/>
</dbReference>
<feature type="coiled-coil region" evidence="4">
    <location>
        <begin position="19"/>
        <end position="46"/>
    </location>
</feature>
<dbReference type="GeneID" id="6757904"/>
<dbReference type="Pfam" id="PF13424">
    <property type="entry name" value="TPR_12"/>
    <property type="match status" value="1"/>
</dbReference>
<dbReference type="CTD" id="6757904"/>
<dbReference type="InterPro" id="IPR019734">
    <property type="entry name" value="TPR_rpt"/>
</dbReference>
<dbReference type="KEGG" id="tad:TRIADDRAFT_60715"/>
<feature type="repeat" description="TPR" evidence="3">
    <location>
        <begin position="153"/>
        <end position="186"/>
    </location>
</feature>
<dbReference type="PANTHER" id="PTHR45641:SF19">
    <property type="entry name" value="NEPHROCYSTIN-3"/>
    <property type="match status" value="1"/>
</dbReference>
<evidence type="ECO:0000256" key="1">
    <source>
        <dbReference type="ARBA" id="ARBA00022737"/>
    </source>
</evidence>
<dbReference type="SMART" id="SM00028">
    <property type="entry name" value="TPR"/>
    <property type="match status" value="5"/>
</dbReference>
<dbReference type="Proteomes" id="UP000009022">
    <property type="component" value="Unassembled WGS sequence"/>
</dbReference>
<dbReference type="OrthoDB" id="1926212at2759"/>
<evidence type="ECO:0000256" key="2">
    <source>
        <dbReference type="ARBA" id="ARBA00022803"/>
    </source>
</evidence>
<dbReference type="PhylomeDB" id="B3S966"/>
<dbReference type="InParanoid" id="B3S966"/>
<gene>
    <name evidence="5" type="ORF">TRIADDRAFT_60715</name>
</gene>
<evidence type="ECO:0000256" key="3">
    <source>
        <dbReference type="PROSITE-ProRule" id="PRU00339"/>
    </source>
</evidence>
<dbReference type="HOGENOM" id="CLU_1083080_0_0_1"/>